<keyword evidence="3" id="KW-1185">Reference proteome</keyword>
<organism evidence="2 3">
    <name type="scientific">Panicum miliaceum</name>
    <name type="common">Proso millet</name>
    <name type="synonym">Broomcorn millet</name>
    <dbReference type="NCBI Taxonomy" id="4540"/>
    <lineage>
        <taxon>Eukaryota</taxon>
        <taxon>Viridiplantae</taxon>
        <taxon>Streptophyta</taxon>
        <taxon>Embryophyta</taxon>
        <taxon>Tracheophyta</taxon>
        <taxon>Spermatophyta</taxon>
        <taxon>Magnoliopsida</taxon>
        <taxon>Liliopsida</taxon>
        <taxon>Poales</taxon>
        <taxon>Poaceae</taxon>
        <taxon>PACMAD clade</taxon>
        <taxon>Panicoideae</taxon>
        <taxon>Panicodae</taxon>
        <taxon>Paniceae</taxon>
        <taxon>Panicinae</taxon>
        <taxon>Panicum</taxon>
        <taxon>Panicum sect. Panicum</taxon>
    </lineage>
</organism>
<sequence length="230" mass="25453">MEVNEVRDQDTSVDLEKGNCLPPREDNNGMKINTIAGNAETKLHGSWDDLVALKEDKSHHISCCSSHCQDSVVKCGESMTSEGEIKVGLLDKAAGNKEKKKWSKKPPRPPRPPTASPLDPADQKLISELSELALLKRARIERMKALKKMKNSKPASSIGNLFYKKNLTAVSTRSSSADLRCDTPFFVILHDILLLTVMLKLVAASQLCPDVPMKWKVYPTYSLPSKVPQS</sequence>
<feature type="region of interest" description="Disordered" evidence="1">
    <location>
        <begin position="95"/>
        <end position="122"/>
    </location>
</feature>
<dbReference type="EMBL" id="PQIB02000004">
    <property type="protein sequence ID" value="RLN22693.1"/>
    <property type="molecule type" value="Genomic_DNA"/>
</dbReference>
<accession>A0A3L6SMC9</accession>
<evidence type="ECO:0000313" key="2">
    <source>
        <dbReference type="EMBL" id="RLN22693.1"/>
    </source>
</evidence>
<evidence type="ECO:0000256" key="1">
    <source>
        <dbReference type="SAM" id="MobiDB-lite"/>
    </source>
</evidence>
<dbReference type="Proteomes" id="UP000275267">
    <property type="component" value="Unassembled WGS sequence"/>
</dbReference>
<gene>
    <name evidence="2" type="ORF">C2845_PM07G07680</name>
</gene>
<dbReference type="AlphaFoldDB" id="A0A3L6SMC9"/>
<feature type="compositionally biased region" description="Basic residues" evidence="1">
    <location>
        <begin position="98"/>
        <end position="108"/>
    </location>
</feature>
<name>A0A3L6SMC9_PANMI</name>
<dbReference type="OrthoDB" id="1899142at2759"/>
<feature type="region of interest" description="Disordered" evidence="1">
    <location>
        <begin position="1"/>
        <end position="28"/>
    </location>
</feature>
<dbReference type="PANTHER" id="PTHR34188">
    <property type="entry name" value="OS01G0299500 PROTEIN"/>
    <property type="match status" value="1"/>
</dbReference>
<dbReference type="PANTHER" id="PTHR34188:SF24">
    <property type="entry name" value="OS01G0299500 PROTEIN"/>
    <property type="match status" value="1"/>
</dbReference>
<protein>
    <submittedName>
        <fullName evidence="2">Uncharacterized protein</fullName>
    </submittedName>
</protein>
<proteinExistence type="predicted"/>
<dbReference type="STRING" id="4540.A0A3L6SMC9"/>
<evidence type="ECO:0000313" key="3">
    <source>
        <dbReference type="Proteomes" id="UP000275267"/>
    </source>
</evidence>
<comment type="caution">
    <text evidence="2">The sequence shown here is derived from an EMBL/GenBank/DDBJ whole genome shotgun (WGS) entry which is preliminary data.</text>
</comment>
<reference evidence="3" key="1">
    <citation type="journal article" date="2019" name="Nat. Commun.">
        <title>The genome of broomcorn millet.</title>
        <authorList>
            <person name="Zou C."/>
            <person name="Miki D."/>
            <person name="Li D."/>
            <person name="Tang Q."/>
            <person name="Xiao L."/>
            <person name="Rajput S."/>
            <person name="Deng P."/>
            <person name="Jia W."/>
            <person name="Huang R."/>
            <person name="Zhang M."/>
            <person name="Sun Y."/>
            <person name="Hu J."/>
            <person name="Fu X."/>
            <person name="Schnable P.S."/>
            <person name="Li F."/>
            <person name="Zhang H."/>
            <person name="Feng B."/>
            <person name="Zhu X."/>
            <person name="Liu R."/>
            <person name="Schnable J.C."/>
            <person name="Zhu J.-K."/>
            <person name="Zhang H."/>
        </authorList>
    </citation>
    <scope>NUCLEOTIDE SEQUENCE [LARGE SCALE GENOMIC DNA]</scope>
</reference>